<keyword evidence="1" id="KW-0472">Membrane</keyword>
<dbReference type="Proteomes" id="UP000612362">
    <property type="component" value="Unassembled WGS sequence"/>
</dbReference>
<keyword evidence="1" id="KW-0812">Transmembrane</keyword>
<gene>
    <name evidence="2" type="ORF">KSX_23750</name>
</gene>
<comment type="caution">
    <text evidence="2">The sequence shown here is derived from an EMBL/GenBank/DDBJ whole genome shotgun (WGS) entry which is preliminary data.</text>
</comment>
<evidence type="ECO:0000313" key="2">
    <source>
        <dbReference type="EMBL" id="GHO44212.1"/>
    </source>
</evidence>
<feature type="transmembrane region" description="Helical" evidence="1">
    <location>
        <begin position="6"/>
        <end position="25"/>
    </location>
</feature>
<dbReference type="EMBL" id="BNJF01000001">
    <property type="protein sequence ID" value="GHO44212.1"/>
    <property type="molecule type" value="Genomic_DNA"/>
</dbReference>
<keyword evidence="3" id="KW-1185">Reference proteome</keyword>
<evidence type="ECO:0000313" key="3">
    <source>
        <dbReference type="Proteomes" id="UP000612362"/>
    </source>
</evidence>
<organism evidence="2 3">
    <name type="scientific">Ktedonospora formicarum</name>
    <dbReference type="NCBI Taxonomy" id="2778364"/>
    <lineage>
        <taxon>Bacteria</taxon>
        <taxon>Bacillati</taxon>
        <taxon>Chloroflexota</taxon>
        <taxon>Ktedonobacteria</taxon>
        <taxon>Ktedonobacterales</taxon>
        <taxon>Ktedonobacteraceae</taxon>
        <taxon>Ktedonospora</taxon>
    </lineage>
</organism>
<proteinExistence type="predicted"/>
<name>A0A8J3I0Y0_9CHLR</name>
<dbReference type="AlphaFoldDB" id="A0A8J3I0Y0"/>
<keyword evidence="1" id="KW-1133">Transmembrane helix</keyword>
<accession>A0A8J3I0Y0</accession>
<sequence length="148" mass="16206">MLPLGVGMLAMLAIWIVGSLGLAWFHQLSDDYTYGNPRTYQTDYVVGHGNDATTHASHFVAINLNRQAVVFEMVAGDPAKSVSYVAPIYIAGDGGDKAPVTLEFRDVTGDKKVDMIIHIHLPSQEQLSVFINDGSKFRPSTNKDKIDL</sequence>
<evidence type="ECO:0000256" key="1">
    <source>
        <dbReference type="SAM" id="Phobius"/>
    </source>
</evidence>
<protein>
    <submittedName>
        <fullName evidence="2">Uncharacterized protein</fullName>
    </submittedName>
</protein>
<reference evidence="2" key="1">
    <citation type="submission" date="2020-10" db="EMBL/GenBank/DDBJ databases">
        <title>Taxonomic study of unclassified bacteria belonging to the class Ktedonobacteria.</title>
        <authorList>
            <person name="Yabe S."/>
            <person name="Wang C.M."/>
            <person name="Zheng Y."/>
            <person name="Sakai Y."/>
            <person name="Cavaletti L."/>
            <person name="Monciardini P."/>
            <person name="Donadio S."/>
        </authorList>
    </citation>
    <scope>NUCLEOTIDE SEQUENCE</scope>
    <source>
        <strain evidence="2">SOSP1-1</strain>
    </source>
</reference>